<keyword evidence="1" id="KW-0802">TPR repeat</keyword>
<proteinExistence type="predicted"/>
<dbReference type="AlphaFoldDB" id="A0A221SW45"/>
<dbReference type="Gene3D" id="1.25.40.10">
    <property type="entry name" value="Tetratricopeptide repeat domain"/>
    <property type="match status" value="1"/>
</dbReference>
<dbReference type="STRING" id="317577.GCA_000419625_02415"/>
<dbReference type="InterPro" id="IPR019734">
    <property type="entry name" value="TPR_rpt"/>
</dbReference>
<feature type="transmembrane region" description="Helical" evidence="3">
    <location>
        <begin position="265"/>
        <end position="285"/>
    </location>
</feature>
<dbReference type="Proteomes" id="UP000259030">
    <property type="component" value="Chromosome"/>
</dbReference>
<dbReference type="SUPFAM" id="SSF48452">
    <property type="entry name" value="TPR-like"/>
    <property type="match status" value="1"/>
</dbReference>
<evidence type="ECO:0000313" key="5">
    <source>
        <dbReference type="Proteomes" id="UP000259030"/>
    </source>
</evidence>
<dbReference type="EMBL" id="CP021081">
    <property type="protein sequence ID" value="ASN80865.1"/>
    <property type="molecule type" value="Genomic_DNA"/>
</dbReference>
<name>A0A221SW45_9DEIO</name>
<gene>
    <name evidence="4" type="ORF">DFI_07515</name>
</gene>
<evidence type="ECO:0000313" key="4">
    <source>
        <dbReference type="EMBL" id="ASN80865.1"/>
    </source>
</evidence>
<keyword evidence="3" id="KW-1133">Transmembrane helix</keyword>
<keyword evidence="3" id="KW-0812">Transmembrane</keyword>
<organism evidence="4 5">
    <name type="scientific">Deinococcus ficus</name>
    <dbReference type="NCBI Taxonomy" id="317577"/>
    <lineage>
        <taxon>Bacteria</taxon>
        <taxon>Thermotogati</taxon>
        <taxon>Deinococcota</taxon>
        <taxon>Deinococci</taxon>
        <taxon>Deinococcales</taxon>
        <taxon>Deinococcaceae</taxon>
        <taxon>Deinococcus</taxon>
    </lineage>
</organism>
<sequence>MTDSLTPAPPTPGESPAGEPARPLLTELIQAREWRRALAVTRVSGMHPLVQDVFEQLQLMQDGVRSRRYLLSRKALAAYEESLDAIAGTDAPLSTEELEALSTLRLDWRPDGVREALGSLDAAQKAWSLESLALALAHPLTRAEALNIQGVQAVREHREADGQALFEEALVADPGHYRAVSNLGNIEMEAGRYAEAEALYRKVIALNPEFDTGHHNLGVALRRQGQVRAGVKSIRRAQQLGMRQARADSRLEVEEQLRQNPRLRLIRWALLIGVVLVFALTMLLGR</sequence>
<evidence type="ECO:0000256" key="3">
    <source>
        <dbReference type="SAM" id="Phobius"/>
    </source>
</evidence>
<dbReference type="Pfam" id="PF13414">
    <property type="entry name" value="TPR_11"/>
    <property type="match status" value="1"/>
</dbReference>
<feature type="repeat" description="TPR" evidence="1">
    <location>
        <begin position="177"/>
        <end position="210"/>
    </location>
</feature>
<dbReference type="InterPro" id="IPR011990">
    <property type="entry name" value="TPR-like_helical_dom_sf"/>
</dbReference>
<dbReference type="PANTHER" id="PTHR44998:SF1">
    <property type="entry name" value="UDP-N-ACETYLGLUCOSAMINE--PEPTIDE N-ACETYLGLUCOSAMINYLTRANSFERASE 110 KDA SUBUNIT"/>
    <property type="match status" value="1"/>
</dbReference>
<dbReference type="RefSeq" id="WP_027461634.1">
    <property type="nucleotide sequence ID" value="NZ_CP021081.1"/>
</dbReference>
<evidence type="ECO:0000256" key="1">
    <source>
        <dbReference type="PROSITE-ProRule" id="PRU00339"/>
    </source>
</evidence>
<keyword evidence="3" id="KW-0472">Membrane</keyword>
<dbReference type="KEGG" id="dfc:DFI_07515"/>
<reference evidence="4 5" key="1">
    <citation type="submission" date="2017-05" db="EMBL/GenBank/DDBJ databases">
        <title>The complete genome sequence of Deinococcus ficus isolated from the rhizosphere of the Ficus religiosa L. in Taiwan.</title>
        <authorList>
            <person name="Wu K.-M."/>
            <person name="Liao T.-L."/>
            <person name="Liu Y.-M."/>
            <person name="Young C.-C."/>
            <person name="Tsai S.-F."/>
        </authorList>
    </citation>
    <scope>NUCLEOTIDE SEQUENCE [LARGE SCALE GENOMIC DNA]</scope>
    <source>
        <strain evidence="4 5">CC-FR2-10</strain>
    </source>
</reference>
<accession>A0A221SW45</accession>
<protein>
    <submittedName>
        <fullName evidence="4">Uncharacterized protein</fullName>
    </submittedName>
</protein>
<dbReference type="PANTHER" id="PTHR44998">
    <property type="match status" value="1"/>
</dbReference>
<dbReference type="PROSITE" id="PS50005">
    <property type="entry name" value="TPR"/>
    <property type="match status" value="1"/>
</dbReference>
<dbReference type="SMART" id="SM00028">
    <property type="entry name" value="TPR"/>
    <property type="match status" value="2"/>
</dbReference>
<feature type="region of interest" description="Disordered" evidence="2">
    <location>
        <begin position="1"/>
        <end position="22"/>
    </location>
</feature>
<keyword evidence="5" id="KW-1185">Reference proteome</keyword>
<evidence type="ECO:0000256" key="2">
    <source>
        <dbReference type="SAM" id="MobiDB-lite"/>
    </source>
</evidence>